<name>A0A517TAE2_9PLAN</name>
<keyword evidence="3" id="KW-1185">Reference proteome</keyword>
<dbReference type="Proteomes" id="UP000319976">
    <property type="component" value="Chromosome"/>
</dbReference>
<feature type="transmembrane region" description="Helical" evidence="1">
    <location>
        <begin position="78"/>
        <end position="102"/>
    </location>
</feature>
<keyword evidence="1" id="KW-0812">Transmembrane</keyword>
<keyword evidence="1" id="KW-0472">Membrane</keyword>
<dbReference type="OrthoDB" id="279013at2"/>
<dbReference type="KEGG" id="chya:V22_25870"/>
<evidence type="ECO:0008006" key="4">
    <source>
        <dbReference type="Google" id="ProtNLM"/>
    </source>
</evidence>
<dbReference type="RefSeq" id="WP_145263244.1">
    <property type="nucleotide sequence ID" value="NZ_CP036316.1"/>
</dbReference>
<proteinExistence type="predicted"/>
<evidence type="ECO:0000313" key="3">
    <source>
        <dbReference type="Proteomes" id="UP000319976"/>
    </source>
</evidence>
<protein>
    <recommendedName>
        <fullName evidence="4">DUF4190 domain-containing protein</fullName>
    </recommendedName>
</protein>
<dbReference type="AlphaFoldDB" id="A0A517TAE2"/>
<evidence type="ECO:0000313" key="2">
    <source>
        <dbReference type="EMBL" id="QDT65338.1"/>
    </source>
</evidence>
<dbReference type="Gene3D" id="2.40.50.870">
    <property type="entry name" value="Protein of unknown function (DUF3299)"/>
    <property type="match status" value="1"/>
</dbReference>
<gene>
    <name evidence="2" type="ORF">V22_25870</name>
</gene>
<evidence type="ECO:0000256" key="1">
    <source>
        <dbReference type="SAM" id="Phobius"/>
    </source>
</evidence>
<sequence length="234" mass="24942">MSQSIASAEIIGASQPRDTFEYRPVPLTAPVSLILGICSTMSLLTLFGIPVALIGLVLGVLAMLKIGRSQGEYGGMTLARLGSLVSGVFLVVGISSQTYAYVTEVPEGHTRLNFTMDISDKGFVVEDGIANIHPDIEVLDGQKVFLKGFMYPTQQISGIKSFIFCKDNGQCCFGGQPAMTDMILVELQDGLTANFREGKVAVAGTFKLRPEGGGELSPVYELQATHFGPARSAL</sequence>
<feature type="transmembrane region" description="Helical" evidence="1">
    <location>
        <begin position="33"/>
        <end position="66"/>
    </location>
</feature>
<dbReference type="EMBL" id="CP036316">
    <property type="protein sequence ID" value="QDT65338.1"/>
    <property type="molecule type" value="Genomic_DNA"/>
</dbReference>
<accession>A0A517TAE2</accession>
<keyword evidence="1" id="KW-1133">Transmembrane helix</keyword>
<organism evidence="2 3">
    <name type="scientific">Calycomorphotria hydatis</name>
    <dbReference type="NCBI Taxonomy" id="2528027"/>
    <lineage>
        <taxon>Bacteria</taxon>
        <taxon>Pseudomonadati</taxon>
        <taxon>Planctomycetota</taxon>
        <taxon>Planctomycetia</taxon>
        <taxon>Planctomycetales</taxon>
        <taxon>Planctomycetaceae</taxon>
        <taxon>Calycomorphotria</taxon>
    </lineage>
</organism>
<reference evidence="2 3" key="1">
    <citation type="submission" date="2019-02" db="EMBL/GenBank/DDBJ databases">
        <title>Deep-cultivation of Planctomycetes and their phenomic and genomic characterization uncovers novel biology.</title>
        <authorList>
            <person name="Wiegand S."/>
            <person name="Jogler M."/>
            <person name="Boedeker C."/>
            <person name="Pinto D."/>
            <person name="Vollmers J."/>
            <person name="Rivas-Marin E."/>
            <person name="Kohn T."/>
            <person name="Peeters S.H."/>
            <person name="Heuer A."/>
            <person name="Rast P."/>
            <person name="Oberbeckmann S."/>
            <person name="Bunk B."/>
            <person name="Jeske O."/>
            <person name="Meyerdierks A."/>
            <person name="Storesund J.E."/>
            <person name="Kallscheuer N."/>
            <person name="Luecker S."/>
            <person name="Lage O.M."/>
            <person name="Pohl T."/>
            <person name="Merkel B.J."/>
            <person name="Hornburger P."/>
            <person name="Mueller R.-W."/>
            <person name="Bruemmer F."/>
            <person name="Labrenz M."/>
            <person name="Spormann A.M."/>
            <person name="Op den Camp H."/>
            <person name="Overmann J."/>
            <person name="Amann R."/>
            <person name="Jetten M.S.M."/>
            <person name="Mascher T."/>
            <person name="Medema M.H."/>
            <person name="Devos D.P."/>
            <person name="Kaster A.-K."/>
            <person name="Ovreas L."/>
            <person name="Rohde M."/>
            <person name="Galperin M.Y."/>
            <person name="Jogler C."/>
        </authorList>
    </citation>
    <scope>NUCLEOTIDE SEQUENCE [LARGE SCALE GENOMIC DNA]</scope>
    <source>
        <strain evidence="2 3">V22</strain>
    </source>
</reference>